<evidence type="ECO:0000313" key="2">
    <source>
        <dbReference type="EMBL" id="VCX30915.1"/>
    </source>
</evidence>
<gene>
    <name evidence="2" type="ORF">BN2614_LOCUS7</name>
</gene>
<reference evidence="2 3" key="1">
    <citation type="submission" date="2018-10" db="EMBL/GenBank/DDBJ databases">
        <authorList>
            <person name="Ekblom R."/>
            <person name="Jareborg N."/>
        </authorList>
    </citation>
    <scope>NUCLEOTIDE SEQUENCE [LARGE SCALE GENOMIC DNA]</scope>
    <source>
        <tissue evidence="2">Muscle</tissue>
    </source>
</reference>
<feature type="region of interest" description="Disordered" evidence="1">
    <location>
        <begin position="1"/>
        <end position="70"/>
    </location>
</feature>
<protein>
    <submittedName>
        <fullName evidence="2">Uncharacterized protein</fullName>
    </submittedName>
</protein>
<evidence type="ECO:0000313" key="3">
    <source>
        <dbReference type="Proteomes" id="UP000269945"/>
    </source>
</evidence>
<accession>A0A9X9M2X1</accession>
<proteinExistence type="predicted"/>
<feature type="compositionally biased region" description="Polar residues" evidence="1">
    <location>
        <begin position="1"/>
        <end position="11"/>
    </location>
</feature>
<name>A0A9X9M2X1_GULGU</name>
<dbReference type="Proteomes" id="UP000269945">
    <property type="component" value="Unassembled WGS sequence"/>
</dbReference>
<dbReference type="AlphaFoldDB" id="A0A9X9M2X1"/>
<keyword evidence="3" id="KW-1185">Reference proteome</keyword>
<comment type="caution">
    <text evidence="2">The sequence shown here is derived from an EMBL/GenBank/DDBJ whole genome shotgun (WGS) entry which is preliminary data.</text>
</comment>
<sequence length="70" mass="7966">MRQQKAGTTWGLQEYKENRRWRDGADLPKERKPGHQMATAFPQTPKQSGEKPQVGLEEGMCSLHQEAGNE</sequence>
<evidence type="ECO:0000256" key="1">
    <source>
        <dbReference type="SAM" id="MobiDB-lite"/>
    </source>
</evidence>
<feature type="compositionally biased region" description="Basic and acidic residues" evidence="1">
    <location>
        <begin position="14"/>
        <end position="33"/>
    </location>
</feature>
<organism evidence="2 3">
    <name type="scientific">Gulo gulo</name>
    <name type="common">Wolverine</name>
    <name type="synonym">Gluton</name>
    <dbReference type="NCBI Taxonomy" id="48420"/>
    <lineage>
        <taxon>Eukaryota</taxon>
        <taxon>Metazoa</taxon>
        <taxon>Chordata</taxon>
        <taxon>Craniata</taxon>
        <taxon>Vertebrata</taxon>
        <taxon>Euteleostomi</taxon>
        <taxon>Mammalia</taxon>
        <taxon>Eutheria</taxon>
        <taxon>Laurasiatheria</taxon>
        <taxon>Carnivora</taxon>
        <taxon>Caniformia</taxon>
        <taxon>Musteloidea</taxon>
        <taxon>Mustelidae</taxon>
        <taxon>Guloninae</taxon>
        <taxon>Gulo</taxon>
    </lineage>
</organism>
<dbReference type="EMBL" id="CYRY02039630">
    <property type="protein sequence ID" value="VCX30915.1"/>
    <property type="molecule type" value="Genomic_DNA"/>
</dbReference>